<dbReference type="Proteomes" id="UP000701801">
    <property type="component" value="Unassembled WGS sequence"/>
</dbReference>
<dbReference type="AlphaFoldDB" id="A0A9N9LKJ0"/>
<accession>A0A9N9LKJ0</accession>
<feature type="domain" description="2EXR" evidence="1">
    <location>
        <begin position="46"/>
        <end position="158"/>
    </location>
</feature>
<dbReference type="PANTHER" id="PTHR35910:SF1">
    <property type="entry name" value="2EXR DOMAIN-CONTAINING PROTEIN"/>
    <property type="match status" value="1"/>
</dbReference>
<dbReference type="Pfam" id="PF20150">
    <property type="entry name" value="2EXR"/>
    <property type="match status" value="1"/>
</dbReference>
<proteinExistence type="predicted"/>
<dbReference type="PANTHER" id="PTHR35910">
    <property type="entry name" value="2EXR DOMAIN-CONTAINING PROTEIN"/>
    <property type="match status" value="1"/>
</dbReference>
<comment type="caution">
    <text evidence="2">The sequence shown here is derived from an EMBL/GenBank/DDBJ whole genome shotgun (WGS) entry which is preliminary data.</text>
</comment>
<gene>
    <name evidence="2" type="ORF">HYALB_00008956</name>
</gene>
<dbReference type="OrthoDB" id="3480289at2759"/>
<reference evidence="2" key="1">
    <citation type="submission" date="2021-07" db="EMBL/GenBank/DDBJ databases">
        <authorList>
            <person name="Durling M."/>
        </authorList>
    </citation>
    <scope>NUCLEOTIDE SEQUENCE</scope>
</reference>
<dbReference type="EMBL" id="CAJVRM010000097">
    <property type="protein sequence ID" value="CAG8974261.1"/>
    <property type="molecule type" value="Genomic_DNA"/>
</dbReference>
<keyword evidence="3" id="KW-1185">Reference proteome</keyword>
<organism evidence="2 3">
    <name type="scientific">Hymenoscyphus albidus</name>
    <dbReference type="NCBI Taxonomy" id="595503"/>
    <lineage>
        <taxon>Eukaryota</taxon>
        <taxon>Fungi</taxon>
        <taxon>Dikarya</taxon>
        <taxon>Ascomycota</taxon>
        <taxon>Pezizomycotina</taxon>
        <taxon>Leotiomycetes</taxon>
        <taxon>Helotiales</taxon>
        <taxon>Helotiaceae</taxon>
        <taxon>Hymenoscyphus</taxon>
    </lineage>
</organism>
<protein>
    <recommendedName>
        <fullName evidence="1">2EXR domain-containing protein</fullName>
    </recommendedName>
</protein>
<evidence type="ECO:0000313" key="2">
    <source>
        <dbReference type="EMBL" id="CAG8974261.1"/>
    </source>
</evidence>
<dbReference type="InterPro" id="IPR045518">
    <property type="entry name" value="2EXR"/>
</dbReference>
<evidence type="ECO:0000313" key="3">
    <source>
        <dbReference type="Proteomes" id="UP000701801"/>
    </source>
</evidence>
<name>A0A9N9LKJ0_9HELO</name>
<evidence type="ECO:0000259" key="1">
    <source>
        <dbReference type="Pfam" id="PF20150"/>
    </source>
</evidence>
<sequence length="367" mass="42581">MRVPIKMSARLHIPELGPPIRVSISNSWTAKALRTQLALLKRESMFPKFERLPFELRRQIWYDFQDLEEARVVEVRWSKRNRRFFADTPVPALYHICHETRRIVKEYYDTMALTIGVTNTDPVPMMLPQRGWPVAQPSFTSQSCCLFRIYFNYDRDTLYLSSNHFENGDDDREGGMPLKMREFLSALNAHKKTSQNLRALAISGDHFDVDVVGSRISNMTALEYLYFVFGDNCCPREHFGAGRPLASAHKKIINFTNVNAPKLPTVRPPPMAPPIINIPGLGPRMCGIPIHLIPGYPHFNSRPGILAKMSEEKQRAVRIDELWRRYEEELFEYLEDMIATRMEGSRGFLPREDWDELETIAVEPIRR</sequence>